<dbReference type="Proteomes" id="UP000604046">
    <property type="component" value="Unassembled WGS sequence"/>
</dbReference>
<protein>
    <submittedName>
        <fullName evidence="1">Uncharacterized protein</fullName>
    </submittedName>
</protein>
<organism evidence="1 2">
    <name type="scientific">Symbiodinium natans</name>
    <dbReference type="NCBI Taxonomy" id="878477"/>
    <lineage>
        <taxon>Eukaryota</taxon>
        <taxon>Sar</taxon>
        <taxon>Alveolata</taxon>
        <taxon>Dinophyceae</taxon>
        <taxon>Suessiales</taxon>
        <taxon>Symbiodiniaceae</taxon>
        <taxon>Symbiodinium</taxon>
    </lineage>
</organism>
<keyword evidence="2" id="KW-1185">Reference proteome</keyword>
<accession>A0A812M0C2</accession>
<comment type="caution">
    <text evidence="1">The sequence shown here is derived from an EMBL/GenBank/DDBJ whole genome shotgun (WGS) entry which is preliminary data.</text>
</comment>
<name>A0A812M0C2_9DINO</name>
<reference evidence="1" key="1">
    <citation type="submission" date="2021-02" db="EMBL/GenBank/DDBJ databases">
        <authorList>
            <person name="Dougan E. K."/>
            <person name="Rhodes N."/>
            <person name="Thang M."/>
            <person name="Chan C."/>
        </authorList>
    </citation>
    <scope>NUCLEOTIDE SEQUENCE</scope>
</reference>
<gene>
    <name evidence="1" type="ORF">SNAT2548_LOCUS13110</name>
</gene>
<evidence type="ECO:0000313" key="1">
    <source>
        <dbReference type="EMBL" id="CAE7256144.1"/>
    </source>
</evidence>
<evidence type="ECO:0000313" key="2">
    <source>
        <dbReference type="Proteomes" id="UP000604046"/>
    </source>
</evidence>
<dbReference type="EMBL" id="CAJNDS010001347">
    <property type="protein sequence ID" value="CAE7256144.1"/>
    <property type="molecule type" value="Genomic_DNA"/>
</dbReference>
<sequence length="841" mass="96765">MGNASSPRAAEAEFQNRIQSQLQEFRDCKIRELKDRIHGLRKDFLDRAQALHQDFRLWRDGRISLFYTVDDDEFRIGDITQLESEFEARAIAIGREFSNSFEGQADASTYAGELRAELHGIATQTEGEPPLEDQHERELRDFNLRCERHSGRSHNPLVREIGGAALSLLRMFVVGSERLVWAFHKERRRRKMLQRSSRQLAGEFLDMAIRLQESVESNASMFDDDGQLNKQLVQELSDGAAQLWREFRDRSELLLLEFHSGSERFISKFCSQVILDRVLQESRQLATRLLVPVPEFHRVQNDGHPLKLLQAEIKRLVHMFEYITRVRPKIRTLPLWENACGHNCDARTGVGLWVVIAVGVNREKVQHAEDEAREFADLGDRHGLCDESRSFICTGGSKEDVLNTLKRGIAKLKLFRNAKLMIFVAGEGHATYDAGALLEASDSDPELSKTWVQVETEVLRMLQEQEIFKAEVVMFLSLCRVSFTPRRVDDVPDHIDEPLPTSPGIHCVKIYGCKWNRQLEDFSFIPRALEVFLVRGAADVSVLTTWMLPDLYWLTLRKVEMDVVEDCAPTPTHPIMFFAAPKRPWVPLQPPWNEEAIDDLCDSTFLLARHIGFLACHALEKHYLKARHDVLRIAERLRGLSSVQRVEDLNLGDLPRDVLEPMADALVKHVHEEEADVDPHQVVEEVRRLVDQLQQYLSVYTLQELCEDYEDYEEAQQHPQHLTAFVAMGVSSRSAPEPPERRQEMAHEIFRLADKYKIPVDRFYIGPGSLWILLQSAVPLPRESLLRFGEDLSKCFQQYAKTSLRWRRASPFKRAPLPSVPGDRARLKAHVLGRANYQARL</sequence>
<dbReference type="AlphaFoldDB" id="A0A812M0C2"/>
<proteinExistence type="predicted"/>